<dbReference type="AlphaFoldDB" id="A0A2P7S282"/>
<keyword evidence="7" id="KW-0547">Nucleotide-binding</keyword>
<gene>
    <name evidence="12" type="ORF">C7I84_20675</name>
</gene>
<dbReference type="InterPro" id="IPR003439">
    <property type="entry name" value="ABC_transporter-like_ATP-bd"/>
</dbReference>
<evidence type="ECO:0000256" key="2">
    <source>
        <dbReference type="ARBA" id="ARBA00005417"/>
    </source>
</evidence>
<protein>
    <submittedName>
        <fullName evidence="12">D-xylose ABC transporter ATP-binding protein</fullName>
    </submittedName>
</protein>
<evidence type="ECO:0000256" key="3">
    <source>
        <dbReference type="ARBA" id="ARBA00022448"/>
    </source>
</evidence>
<proteinExistence type="inferred from homology"/>
<feature type="domain" description="ABC transporter" evidence="11">
    <location>
        <begin position="6"/>
        <end position="242"/>
    </location>
</feature>
<keyword evidence="9" id="KW-1278">Translocase</keyword>
<dbReference type="PANTHER" id="PTHR43790">
    <property type="entry name" value="CARBOHYDRATE TRANSPORT ATP-BINDING PROTEIN MG119-RELATED"/>
    <property type="match status" value="1"/>
</dbReference>
<evidence type="ECO:0000313" key="12">
    <source>
        <dbReference type="EMBL" id="PSJ56575.1"/>
    </source>
</evidence>
<evidence type="ECO:0000256" key="4">
    <source>
        <dbReference type="ARBA" id="ARBA00022475"/>
    </source>
</evidence>
<dbReference type="GO" id="GO:0016887">
    <property type="term" value="F:ATP hydrolysis activity"/>
    <property type="evidence" value="ECO:0007669"/>
    <property type="project" value="InterPro"/>
</dbReference>
<sequence length="500" mass="53825">MSDPILTLTGVSKSFPGVRALHDIGLSLKPGRVTALIGENGAGKSTIVKILTGIYRPDAGEIRVGGEQKHFSSPRDAWAAGIAAIHQETVMFDELSVAENIFTGHMPTGSTRLVDWAEMRRKSAELLKRIDAAIPPEFKLKRLSVAQKHLVEIARALSHEARVVIMDEPTAALSANEIDDLFRIVAQLKAEGRAIVFISHKFDEIFRIADDFVCLRDGEKVGEGPISSVTEAQLVRMMVGRPVDQVFPKRDVPIGEVVLSVKGLSNATEYADISFDLRKGEILGLYGLVGAGRTEAMQGLFGITPVTRGTVTLNGRPLAVRSPSDAIAAGISYVPEDRQDQGAILSLGIRENVTLANLSKYVRGLFLSRAAEQEATRSLGRRLAIKAASWEQQLGELSGGNQQKVVIAKWLATRPKVIVLDEPTKGIDVGSKAAVHDFIGELAQDGLAVVLISSELPEVMGLADRIIVMKEGHIVDEFKRGAWSAEQIVGAATGAAREAA</sequence>
<dbReference type="PROSITE" id="PS00211">
    <property type="entry name" value="ABC_TRANSPORTER_1"/>
    <property type="match status" value="1"/>
</dbReference>
<dbReference type="OrthoDB" id="9805029at2"/>
<evidence type="ECO:0000256" key="6">
    <source>
        <dbReference type="ARBA" id="ARBA00022737"/>
    </source>
</evidence>
<dbReference type="Pfam" id="PF00005">
    <property type="entry name" value="ABC_tran"/>
    <property type="match status" value="2"/>
</dbReference>
<comment type="subcellular location">
    <subcellularLocation>
        <location evidence="1">Cell membrane</location>
        <topology evidence="1">Peripheral membrane protein</topology>
    </subcellularLocation>
</comment>
<evidence type="ECO:0000256" key="10">
    <source>
        <dbReference type="ARBA" id="ARBA00023136"/>
    </source>
</evidence>
<dbReference type="GO" id="GO:0005886">
    <property type="term" value="C:plasma membrane"/>
    <property type="evidence" value="ECO:0007669"/>
    <property type="project" value="UniProtKB-SubCell"/>
</dbReference>
<keyword evidence="6" id="KW-0677">Repeat</keyword>
<dbReference type="Proteomes" id="UP000241229">
    <property type="component" value="Unassembled WGS sequence"/>
</dbReference>
<dbReference type="Gene3D" id="3.40.50.300">
    <property type="entry name" value="P-loop containing nucleotide triphosphate hydrolases"/>
    <property type="match status" value="2"/>
</dbReference>
<dbReference type="PANTHER" id="PTHR43790:SF3">
    <property type="entry name" value="D-ALLOSE IMPORT ATP-BINDING PROTEIN ALSA-RELATED"/>
    <property type="match status" value="1"/>
</dbReference>
<evidence type="ECO:0000256" key="5">
    <source>
        <dbReference type="ARBA" id="ARBA00022597"/>
    </source>
</evidence>
<name>A0A2P7S282_9HYPH</name>
<evidence type="ECO:0000256" key="1">
    <source>
        <dbReference type="ARBA" id="ARBA00004202"/>
    </source>
</evidence>
<dbReference type="InterPro" id="IPR027417">
    <property type="entry name" value="P-loop_NTPase"/>
</dbReference>
<keyword evidence="5" id="KW-0762">Sugar transport</keyword>
<dbReference type="EMBL" id="PXYK01000021">
    <property type="protein sequence ID" value="PSJ56575.1"/>
    <property type="molecule type" value="Genomic_DNA"/>
</dbReference>
<reference evidence="12 13" key="1">
    <citation type="submission" date="2018-03" db="EMBL/GenBank/DDBJ databases">
        <title>The draft genome of Mesorhizobium sp. 6GN-30.</title>
        <authorList>
            <person name="Liu L."/>
            <person name="Li L."/>
            <person name="Wang T."/>
            <person name="Zhang X."/>
            <person name="Liang L."/>
        </authorList>
    </citation>
    <scope>NUCLEOTIDE SEQUENCE [LARGE SCALE GENOMIC DNA]</scope>
    <source>
        <strain evidence="12 13">6GN30</strain>
    </source>
</reference>
<dbReference type="CDD" id="cd03216">
    <property type="entry name" value="ABC_Carb_Monos_I"/>
    <property type="match status" value="1"/>
</dbReference>
<evidence type="ECO:0000259" key="11">
    <source>
        <dbReference type="PROSITE" id="PS50893"/>
    </source>
</evidence>
<feature type="domain" description="ABC transporter" evidence="11">
    <location>
        <begin position="252"/>
        <end position="496"/>
    </location>
</feature>
<accession>A0A2P7S282</accession>
<dbReference type="InterPro" id="IPR017871">
    <property type="entry name" value="ABC_transporter-like_CS"/>
</dbReference>
<keyword evidence="4" id="KW-1003">Cell membrane</keyword>
<evidence type="ECO:0000256" key="9">
    <source>
        <dbReference type="ARBA" id="ARBA00022967"/>
    </source>
</evidence>
<dbReference type="RefSeq" id="WP_106774104.1">
    <property type="nucleotide sequence ID" value="NZ_PXYK01000021.1"/>
</dbReference>
<dbReference type="GO" id="GO:0005524">
    <property type="term" value="F:ATP binding"/>
    <property type="evidence" value="ECO:0007669"/>
    <property type="project" value="UniProtKB-KW"/>
</dbReference>
<dbReference type="PROSITE" id="PS50893">
    <property type="entry name" value="ABC_TRANSPORTER_2"/>
    <property type="match status" value="2"/>
</dbReference>
<dbReference type="InterPro" id="IPR050107">
    <property type="entry name" value="ABC_carbohydrate_import_ATPase"/>
</dbReference>
<evidence type="ECO:0000256" key="8">
    <source>
        <dbReference type="ARBA" id="ARBA00022840"/>
    </source>
</evidence>
<dbReference type="FunFam" id="3.40.50.300:FF:000127">
    <property type="entry name" value="Ribose import ATP-binding protein RbsA"/>
    <property type="match status" value="1"/>
</dbReference>
<dbReference type="InterPro" id="IPR003593">
    <property type="entry name" value="AAA+_ATPase"/>
</dbReference>
<dbReference type="SMART" id="SM00382">
    <property type="entry name" value="AAA"/>
    <property type="match status" value="2"/>
</dbReference>
<comment type="similarity">
    <text evidence="2">Belongs to the ABC transporter superfamily.</text>
</comment>
<keyword evidence="13" id="KW-1185">Reference proteome</keyword>
<evidence type="ECO:0000256" key="7">
    <source>
        <dbReference type="ARBA" id="ARBA00022741"/>
    </source>
</evidence>
<keyword evidence="10" id="KW-0472">Membrane</keyword>
<keyword evidence="3" id="KW-0813">Transport</keyword>
<dbReference type="SUPFAM" id="SSF52540">
    <property type="entry name" value="P-loop containing nucleoside triphosphate hydrolases"/>
    <property type="match status" value="2"/>
</dbReference>
<keyword evidence="8 12" id="KW-0067">ATP-binding</keyword>
<evidence type="ECO:0000313" key="13">
    <source>
        <dbReference type="Proteomes" id="UP000241229"/>
    </source>
</evidence>
<organism evidence="12 13">
    <name type="scientific">Kumtagia ephedrae</name>
    <dbReference type="NCBI Taxonomy" id="2116701"/>
    <lineage>
        <taxon>Bacteria</taxon>
        <taxon>Pseudomonadati</taxon>
        <taxon>Pseudomonadota</taxon>
        <taxon>Alphaproteobacteria</taxon>
        <taxon>Hyphomicrobiales</taxon>
        <taxon>Phyllobacteriaceae</taxon>
        <taxon>Kumtagia</taxon>
    </lineage>
</organism>
<comment type="caution">
    <text evidence="12">The sequence shown here is derived from an EMBL/GenBank/DDBJ whole genome shotgun (WGS) entry which is preliminary data.</text>
</comment>
<dbReference type="CDD" id="cd03215">
    <property type="entry name" value="ABC_Carb_Monos_II"/>
    <property type="match status" value="1"/>
</dbReference>